<proteinExistence type="inferred from homology"/>
<sequence length="124" mass="13453">MKWILALGAFYGMTGVMLGAFGAHGLKGRLSEHLLNAFQTAVQYQLWHALALVLLVLLYRQQPLALLKWSAISISLGVLLFSGSLYLLALTGIKWFGPITPIGGVAFILGWLLLLLAAFKGEQA</sequence>
<accession>A0A917Z6F9</accession>
<dbReference type="RefSeq" id="WP_188698827.1">
    <property type="nucleotide sequence ID" value="NZ_BMLS01000008.1"/>
</dbReference>
<reference evidence="7" key="1">
    <citation type="journal article" date="2014" name="Int. J. Syst. Evol. Microbiol.">
        <title>Complete genome sequence of Corynebacterium casei LMG S-19264T (=DSM 44701T), isolated from a smear-ripened cheese.</title>
        <authorList>
            <consortium name="US DOE Joint Genome Institute (JGI-PGF)"/>
            <person name="Walter F."/>
            <person name="Albersmeier A."/>
            <person name="Kalinowski J."/>
            <person name="Ruckert C."/>
        </authorList>
    </citation>
    <scope>NUCLEOTIDE SEQUENCE</scope>
    <source>
        <strain evidence="7">CGMCC 1.7086</strain>
    </source>
</reference>
<feature type="transmembrane region" description="Helical" evidence="6">
    <location>
        <begin position="66"/>
        <end position="89"/>
    </location>
</feature>
<evidence type="ECO:0000313" key="7">
    <source>
        <dbReference type="EMBL" id="GGO74376.1"/>
    </source>
</evidence>
<evidence type="ECO:0000256" key="1">
    <source>
        <dbReference type="ARBA" id="ARBA00004141"/>
    </source>
</evidence>
<dbReference type="GO" id="GO:0005886">
    <property type="term" value="C:plasma membrane"/>
    <property type="evidence" value="ECO:0007669"/>
    <property type="project" value="TreeGrafter"/>
</dbReference>
<evidence type="ECO:0000256" key="3">
    <source>
        <dbReference type="ARBA" id="ARBA00022692"/>
    </source>
</evidence>
<dbReference type="Proteomes" id="UP000606935">
    <property type="component" value="Unassembled WGS sequence"/>
</dbReference>
<keyword evidence="8" id="KW-1185">Reference proteome</keyword>
<gene>
    <name evidence="7" type="primary">ygdD</name>
    <name evidence="7" type="ORF">GCM10010982_37060</name>
</gene>
<dbReference type="EMBL" id="BMLS01000008">
    <property type="protein sequence ID" value="GGO74376.1"/>
    <property type="molecule type" value="Genomic_DNA"/>
</dbReference>
<dbReference type="AlphaFoldDB" id="A0A917Z6F9"/>
<dbReference type="PANTHER" id="PTHR43461:SF1">
    <property type="entry name" value="TRANSMEMBRANE PROTEIN 256"/>
    <property type="match status" value="1"/>
</dbReference>
<dbReference type="InterPro" id="IPR006696">
    <property type="entry name" value="DUF423"/>
</dbReference>
<comment type="caution">
    <text evidence="7">The sequence shown here is derived from an EMBL/GenBank/DDBJ whole genome shotgun (WGS) entry which is preliminary data.</text>
</comment>
<evidence type="ECO:0000256" key="4">
    <source>
        <dbReference type="ARBA" id="ARBA00022989"/>
    </source>
</evidence>
<name>A0A917Z6F9_9ALTE</name>
<comment type="similarity">
    <text evidence="2">Belongs to the UPF0382 family.</text>
</comment>
<dbReference type="Pfam" id="PF04241">
    <property type="entry name" value="DUF423"/>
    <property type="match status" value="1"/>
</dbReference>
<organism evidence="7 8">
    <name type="scientific">Bowmanella pacifica</name>
    <dbReference type="NCBI Taxonomy" id="502051"/>
    <lineage>
        <taxon>Bacteria</taxon>
        <taxon>Pseudomonadati</taxon>
        <taxon>Pseudomonadota</taxon>
        <taxon>Gammaproteobacteria</taxon>
        <taxon>Alteromonadales</taxon>
        <taxon>Alteromonadaceae</taxon>
        <taxon>Bowmanella</taxon>
    </lineage>
</organism>
<keyword evidence="5 6" id="KW-0472">Membrane</keyword>
<evidence type="ECO:0000256" key="5">
    <source>
        <dbReference type="ARBA" id="ARBA00023136"/>
    </source>
</evidence>
<reference evidence="7" key="2">
    <citation type="submission" date="2020-09" db="EMBL/GenBank/DDBJ databases">
        <authorList>
            <person name="Sun Q."/>
            <person name="Zhou Y."/>
        </authorList>
    </citation>
    <scope>NUCLEOTIDE SEQUENCE</scope>
    <source>
        <strain evidence="7">CGMCC 1.7086</strain>
    </source>
</reference>
<dbReference type="PANTHER" id="PTHR43461">
    <property type="entry name" value="TRANSMEMBRANE PROTEIN 256"/>
    <property type="match status" value="1"/>
</dbReference>
<evidence type="ECO:0000313" key="8">
    <source>
        <dbReference type="Proteomes" id="UP000606935"/>
    </source>
</evidence>
<feature type="transmembrane region" description="Helical" evidence="6">
    <location>
        <begin position="41"/>
        <end position="59"/>
    </location>
</feature>
<evidence type="ECO:0000256" key="2">
    <source>
        <dbReference type="ARBA" id="ARBA00009694"/>
    </source>
</evidence>
<protein>
    <submittedName>
        <fullName evidence="7">Membrane protein</fullName>
    </submittedName>
</protein>
<keyword evidence="3 6" id="KW-0812">Transmembrane</keyword>
<feature type="transmembrane region" description="Helical" evidence="6">
    <location>
        <begin position="95"/>
        <end position="119"/>
    </location>
</feature>
<keyword evidence="4 6" id="KW-1133">Transmembrane helix</keyword>
<evidence type="ECO:0000256" key="6">
    <source>
        <dbReference type="SAM" id="Phobius"/>
    </source>
</evidence>
<comment type="subcellular location">
    <subcellularLocation>
        <location evidence="1">Membrane</location>
        <topology evidence="1">Multi-pass membrane protein</topology>
    </subcellularLocation>
</comment>